<accession>B3QRY3</accession>
<dbReference type="Proteomes" id="UP000001208">
    <property type="component" value="Chromosome"/>
</dbReference>
<sequence length="141" mass="16771">MKQALIICCLFTFLFPFKVEVSDKKPSKWAEAVKEKSLAIEFLISRYAQLNRQIDFYEKKVEMLRGKLSHTIQAIRLYKDHFTSSDLKVNLSAIRVFNLVKYELNFTLKKLQHLKQSYQQLEWQLADEQNKRMQISSYGSR</sequence>
<keyword evidence="3" id="KW-1185">Reference proteome</keyword>
<keyword evidence="1" id="KW-0175">Coiled coil</keyword>
<organism evidence="2 3">
    <name type="scientific">Chloroherpeton thalassium (strain ATCC 35110 / GB-78)</name>
    <dbReference type="NCBI Taxonomy" id="517418"/>
    <lineage>
        <taxon>Bacteria</taxon>
        <taxon>Pseudomonadati</taxon>
        <taxon>Chlorobiota</taxon>
        <taxon>Chlorobiia</taxon>
        <taxon>Chlorobiales</taxon>
        <taxon>Chloroherpetonaceae</taxon>
        <taxon>Chloroherpeton</taxon>
    </lineage>
</organism>
<dbReference type="KEGG" id="cts:Ctha_1477"/>
<evidence type="ECO:0000256" key="1">
    <source>
        <dbReference type="SAM" id="Coils"/>
    </source>
</evidence>
<evidence type="ECO:0000313" key="2">
    <source>
        <dbReference type="EMBL" id="ACF13936.1"/>
    </source>
</evidence>
<gene>
    <name evidence="2" type="ordered locus">Ctha_1477</name>
</gene>
<name>B3QRY3_CHLT3</name>
<dbReference type="HOGENOM" id="CLU_1821943_0_0_10"/>
<dbReference type="RefSeq" id="WP_012500020.1">
    <property type="nucleotide sequence ID" value="NC_011026.1"/>
</dbReference>
<reference evidence="2 3" key="1">
    <citation type="submission" date="2008-06" db="EMBL/GenBank/DDBJ databases">
        <title>Complete sequence of Chloroherpeton thalassium ATCC 35110.</title>
        <authorList>
            <consortium name="US DOE Joint Genome Institute"/>
            <person name="Lucas S."/>
            <person name="Copeland A."/>
            <person name="Lapidus A."/>
            <person name="Glavina del Rio T."/>
            <person name="Dalin E."/>
            <person name="Tice H."/>
            <person name="Bruce D."/>
            <person name="Goodwin L."/>
            <person name="Pitluck S."/>
            <person name="Schmutz J."/>
            <person name="Larimer F."/>
            <person name="Land M."/>
            <person name="Hauser L."/>
            <person name="Kyrpides N."/>
            <person name="Mikhailova N."/>
            <person name="Liu Z."/>
            <person name="Li T."/>
            <person name="Zhao F."/>
            <person name="Overmann J."/>
            <person name="Bryant D.A."/>
            <person name="Richardson P."/>
        </authorList>
    </citation>
    <scope>NUCLEOTIDE SEQUENCE [LARGE SCALE GENOMIC DNA]</scope>
    <source>
        <strain evidence="3">ATCC 35110 / GB-78</strain>
    </source>
</reference>
<dbReference type="STRING" id="517418.Ctha_1477"/>
<protein>
    <submittedName>
        <fullName evidence="2">Uncharacterized protein</fullName>
    </submittedName>
</protein>
<feature type="coiled-coil region" evidence="1">
    <location>
        <begin position="40"/>
        <end position="67"/>
    </location>
</feature>
<dbReference type="EMBL" id="CP001100">
    <property type="protein sequence ID" value="ACF13936.1"/>
    <property type="molecule type" value="Genomic_DNA"/>
</dbReference>
<proteinExistence type="predicted"/>
<dbReference type="AlphaFoldDB" id="B3QRY3"/>
<feature type="coiled-coil region" evidence="1">
    <location>
        <begin position="104"/>
        <end position="131"/>
    </location>
</feature>
<evidence type="ECO:0000313" key="3">
    <source>
        <dbReference type="Proteomes" id="UP000001208"/>
    </source>
</evidence>